<protein>
    <submittedName>
        <fullName evidence="1">Uncharacterized protein</fullName>
    </submittedName>
</protein>
<dbReference type="RefSeq" id="WP_073449086.1">
    <property type="nucleotide sequence ID" value="NZ_FRBK01000026.1"/>
</dbReference>
<accession>A0A9X8N7Y1</accession>
<evidence type="ECO:0000313" key="1">
    <source>
        <dbReference type="EMBL" id="SHN24913.1"/>
    </source>
</evidence>
<name>A0A9X8N7Y1_9ACTN</name>
<gene>
    <name evidence="1" type="ORF">SAMN05216268_126153</name>
</gene>
<organism evidence="1 2">
    <name type="scientific">Streptomyces yunnanensis</name>
    <dbReference type="NCBI Taxonomy" id="156453"/>
    <lineage>
        <taxon>Bacteria</taxon>
        <taxon>Bacillati</taxon>
        <taxon>Actinomycetota</taxon>
        <taxon>Actinomycetes</taxon>
        <taxon>Kitasatosporales</taxon>
        <taxon>Streptomycetaceae</taxon>
        <taxon>Streptomyces</taxon>
    </lineage>
</organism>
<comment type="caution">
    <text evidence="1">The sequence shown here is derived from an EMBL/GenBank/DDBJ whole genome shotgun (WGS) entry which is preliminary data.</text>
</comment>
<dbReference type="EMBL" id="FRBK01000026">
    <property type="protein sequence ID" value="SHN24913.1"/>
    <property type="molecule type" value="Genomic_DNA"/>
</dbReference>
<sequence>MKFIVREEGDTRYLFPDGTVDMIGFVRSQGPLLMAYYDPEGDEPPRLVNPEAMNLDDAVEAIARAAGCTEYTYEIEGDVPDPEQQAEDEKQIHAALVEAGRMGASVAELIQATEHRLTAEQVVDIALRLGAVAGKSWTGWGLTKGRHTIKYALIQEDTE</sequence>
<evidence type="ECO:0000313" key="2">
    <source>
        <dbReference type="Proteomes" id="UP000184388"/>
    </source>
</evidence>
<proteinExistence type="predicted"/>
<reference evidence="2" key="1">
    <citation type="submission" date="2016-11" db="EMBL/GenBank/DDBJ databases">
        <authorList>
            <person name="Jaros S."/>
            <person name="Januszkiewicz K."/>
            <person name="Wedrychowicz H."/>
        </authorList>
    </citation>
    <scope>NUCLEOTIDE SEQUENCE [LARGE SCALE GENOMIC DNA]</scope>
    <source>
        <strain evidence="2">CGMCC 4.3555</strain>
    </source>
</reference>
<dbReference type="Proteomes" id="UP000184388">
    <property type="component" value="Unassembled WGS sequence"/>
</dbReference>
<dbReference type="AlphaFoldDB" id="A0A9X8N7Y1"/>